<keyword evidence="5 6" id="KW-0413">Isomerase</keyword>
<comment type="catalytic activity">
    <reaction evidence="6 7">
        <text>D-glyceraldehyde 3-phosphate = dihydroxyacetone phosphate</text>
        <dbReference type="Rhea" id="RHEA:18585"/>
        <dbReference type="ChEBI" id="CHEBI:57642"/>
        <dbReference type="ChEBI" id="CHEBI:59776"/>
        <dbReference type="EC" id="5.3.1.1"/>
    </reaction>
</comment>
<organism evidence="8 9">
    <name type="scientific">Sporomusa acidovorans (strain ATCC 49682 / DSM 3132 / Mol)</name>
    <dbReference type="NCBI Taxonomy" id="1123286"/>
    <lineage>
        <taxon>Bacteria</taxon>
        <taxon>Bacillati</taxon>
        <taxon>Bacillota</taxon>
        <taxon>Negativicutes</taxon>
        <taxon>Selenomonadales</taxon>
        <taxon>Sporomusaceae</taxon>
        <taxon>Sporomusa</taxon>
    </lineage>
</organism>
<dbReference type="InterPro" id="IPR000652">
    <property type="entry name" value="Triosephosphate_isomerase"/>
</dbReference>
<evidence type="ECO:0000256" key="3">
    <source>
        <dbReference type="ARBA" id="ARBA00022490"/>
    </source>
</evidence>
<dbReference type="PANTHER" id="PTHR21139">
    <property type="entry name" value="TRIOSEPHOSPHATE ISOMERASE"/>
    <property type="match status" value="1"/>
</dbReference>
<protein>
    <recommendedName>
        <fullName evidence="6 7">Triosephosphate isomerase</fullName>
        <shortName evidence="6">TIM</shortName>
        <shortName evidence="6">TPI</shortName>
        <ecNumber evidence="6 7">5.3.1.1</ecNumber>
    </recommendedName>
    <alternativeName>
        <fullName evidence="6">Triose-phosphate isomerase</fullName>
    </alternativeName>
</protein>
<feature type="binding site" evidence="6">
    <location>
        <begin position="9"/>
        <end position="11"/>
    </location>
    <ligand>
        <name>substrate</name>
    </ligand>
</feature>
<evidence type="ECO:0000256" key="7">
    <source>
        <dbReference type="RuleBase" id="RU363013"/>
    </source>
</evidence>
<reference evidence="8" key="1">
    <citation type="submission" date="2024-05" db="EMBL/GenBank/DDBJ databases">
        <title>Isolation and characterization of Sporomusa carbonis sp. nov., a carboxydotrophic hydrogenogen in the genus of Sporomusa isolated from a charcoal burning pile.</title>
        <authorList>
            <person name="Boeer T."/>
            <person name="Rosenbaum F."/>
            <person name="Eysell L."/>
            <person name="Mueller V."/>
            <person name="Daniel R."/>
            <person name="Poehlein A."/>
        </authorList>
    </citation>
    <scope>NUCLEOTIDE SEQUENCE [LARGE SCALE GENOMIC DNA]</scope>
    <source>
        <strain evidence="8">DSM 3132</strain>
    </source>
</reference>
<keyword evidence="3 6" id="KW-0963">Cytoplasm</keyword>
<feature type="active site" description="Proton acceptor" evidence="6">
    <location>
        <position position="167"/>
    </location>
</feature>
<dbReference type="NCBIfam" id="TIGR00419">
    <property type="entry name" value="tim"/>
    <property type="match status" value="1"/>
</dbReference>
<comment type="similarity">
    <text evidence="1 6 7">Belongs to the triosephosphate isomerase family.</text>
</comment>
<dbReference type="InterPro" id="IPR013785">
    <property type="entry name" value="Aldolase_TIM"/>
</dbReference>
<dbReference type="GO" id="GO:0004807">
    <property type="term" value="F:triose-phosphate isomerase activity"/>
    <property type="evidence" value="ECO:0007669"/>
    <property type="project" value="UniProtKB-EC"/>
</dbReference>
<dbReference type="Pfam" id="PF00121">
    <property type="entry name" value="TIM"/>
    <property type="match status" value="1"/>
</dbReference>
<keyword evidence="2 6" id="KW-0312">Gluconeogenesis</keyword>
<dbReference type="InterPro" id="IPR020861">
    <property type="entry name" value="Triosephosphate_isomerase_AS"/>
</dbReference>
<comment type="pathway">
    <text evidence="6 7">Carbohydrate biosynthesis; gluconeogenesis.</text>
</comment>
<feature type="binding site" evidence="6">
    <location>
        <begin position="234"/>
        <end position="235"/>
    </location>
    <ligand>
        <name>substrate</name>
    </ligand>
</feature>
<keyword evidence="9" id="KW-1185">Reference proteome</keyword>
<evidence type="ECO:0000256" key="1">
    <source>
        <dbReference type="ARBA" id="ARBA00007422"/>
    </source>
</evidence>
<accession>A0ABZ3J7C2</accession>
<comment type="pathway">
    <text evidence="6 7">Carbohydrate degradation; glycolysis; D-glyceraldehyde 3-phosphate from glycerone phosphate: step 1/1.</text>
</comment>
<dbReference type="Gene3D" id="3.20.20.70">
    <property type="entry name" value="Aldolase class I"/>
    <property type="match status" value="1"/>
</dbReference>
<feature type="binding site" evidence="6">
    <location>
        <position position="173"/>
    </location>
    <ligand>
        <name>substrate</name>
    </ligand>
</feature>
<dbReference type="EC" id="5.3.1.1" evidence="6 7"/>
<keyword evidence="4 6" id="KW-0324">Glycolysis</keyword>
<evidence type="ECO:0000313" key="8">
    <source>
        <dbReference type="EMBL" id="XFO73996.1"/>
    </source>
</evidence>
<name>A0ABZ3J7C2_SPOA4</name>
<dbReference type="CDD" id="cd00311">
    <property type="entry name" value="TIM"/>
    <property type="match status" value="1"/>
</dbReference>
<evidence type="ECO:0000256" key="6">
    <source>
        <dbReference type="HAMAP-Rule" id="MF_00147"/>
    </source>
</evidence>
<dbReference type="RefSeq" id="WP_093797135.1">
    <property type="nucleotide sequence ID" value="NZ_CP155571.1"/>
</dbReference>
<dbReference type="InterPro" id="IPR022896">
    <property type="entry name" value="TrioseP_Isoase_bac/euk"/>
</dbReference>
<dbReference type="PROSITE" id="PS00171">
    <property type="entry name" value="TIM_1"/>
    <property type="match status" value="1"/>
</dbReference>
<sequence>MRKPIIAGNWKMHKTAGEGAKLVQELNALTRTVTAVEIVVCPPFTALTAVAAAVAGTNIGLGAQNMHWEDKGAFTGEIAPGMLKDIGCTHVIIGHSERRQYFAETDQTVNKKLKAAFTAGLKPIMCVGETLAEREAKATEQVVGAQVKGALEGLNAEQVAGLVIAYEPVWAIGTGRTASAEDANAVCAFIRRTVGELFGSASAESVRIQYGGSVKPDNVAELMAKPDIDGALVGGASLEADSFSKLVKFK</sequence>
<comment type="function">
    <text evidence="6">Involved in the gluconeogenesis. Catalyzes stereospecifically the conversion of dihydroxyacetone phosphate (DHAP) to D-glyceraldehyde-3-phosphate (G3P).</text>
</comment>
<dbReference type="PANTHER" id="PTHR21139:SF42">
    <property type="entry name" value="TRIOSEPHOSPHATE ISOMERASE"/>
    <property type="match status" value="1"/>
</dbReference>
<dbReference type="EMBL" id="CP155571">
    <property type="protein sequence ID" value="XFO73996.1"/>
    <property type="molecule type" value="Genomic_DNA"/>
</dbReference>
<dbReference type="HAMAP" id="MF_00147_B">
    <property type="entry name" value="TIM_B"/>
    <property type="match status" value="1"/>
</dbReference>
<gene>
    <name evidence="6 8" type="primary">tpiA</name>
    <name evidence="8" type="ORF">SPACI_041050</name>
</gene>
<evidence type="ECO:0000256" key="4">
    <source>
        <dbReference type="ARBA" id="ARBA00023152"/>
    </source>
</evidence>
<dbReference type="SUPFAM" id="SSF51351">
    <property type="entry name" value="Triosephosphate isomerase (TIM)"/>
    <property type="match status" value="1"/>
</dbReference>
<feature type="active site" description="Electrophile" evidence="6">
    <location>
        <position position="95"/>
    </location>
</feature>
<proteinExistence type="inferred from homology"/>
<feature type="binding site" evidence="6">
    <location>
        <position position="213"/>
    </location>
    <ligand>
        <name>substrate</name>
    </ligand>
</feature>
<dbReference type="InterPro" id="IPR035990">
    <property type="entry name" value="TIM_sf"/>
</dbReference>
<evidence type="ECO:0000313" key="9">
    <source>
        <dbReference type="Proteomes" id="UP000216052"/>
    </source>
</evidence>
<dbReference type="Proteomes" id="UP000216052">
    <property type="component" value="Chromosome"/>
</dbReference>
<evidence type="ECO:0000256" key="5">
    <source>
        <dbReference type="ARBA" id="ARBA00023235"/>
    </source>
</evidence>
<dbReference type="PROSITE" id="PS51440">
    <property type="entry name" value="TIM_2"/>
    <property type="match status" value="1"/>
</dbReference>
<evidence type="ECO:0000256" key="2">
    <source>
        <dbReference type="ARBA" id="ARBA00022432"/>
    </source>
</evidence>
<comment type="subcellular location">
    <subcellularLocation>
        <location evidence="6 7">Cytoplasm</location>
    </subcellularLocation>
</comment>
<comment type="subunit">
    <text evidence="6 7">Homodimer.</text>
</comment>